<evidence type="ECO:0000313" key="2">
    <source>
        <dbReference type="Proteomes" id="UP000827872"/>
    </source>
</evidence>
<keyword evidence="2" id="KW-1185">Reference proteome</keyword>
<gene>
    <name evidence="1" type="ORF">K3G42_032140</name>
</gene>
<organism evidence="1 2">
    <name type="scientific">Sphaerodactylus townsendi</name>
    <dbReference type="NCBI Taxonomy" id="933632"/>
    <lineage>
        <taxon>Eukaryota</taxon>
        <taxon>Metazoa</taxon>
        <taxon>Chordata</taxon>
        <taxon>Craniata</taxon>
        <taxon>Vertebrata</taxon>
        <taxon>Euteleostomi</taxon>
        <taxon>Lepidosauria</taxon>
        <taxon>Squamata</taxon>
        <taxon>Bifurcata</taxon>
        <taxon>Gekkota</taxon>
        <taxon>Sphaerodactylidae</taxon>
        <taxon>Sphaerodactylus</taxon>
    </lineage>
</organism>
<accession>A0ACB8EMP3</accession>
<comment type="caution">
    <text evidence="1">The sequence shown here is derived from an EMBL/GenBank/DDBJ whole genome shotgun (WGS) entry which is preliminary data.</text>
</comment>
<dbReference type="Proteomes" id="UP000827872">
    <property type="component" value="Linkage Group LG03"/>
</dbReference>
<evidence type="ECO:0000313" key="1">
    <source>
        <dbReference type="EMBL" id="KAH7993725.1"/>
    </source>
</evidence>
<protein>
    <submittedName>
        <fullName evidence="1">Uncharacterized protein</fullName>
    </submittedName>
</protein>
<dbReference type="EMBL" id="CM037616">
    <property type="protein sequence ID" value="KAH7993725.1"/>
    <property type="molecule type" value="Genomic_DNA"/>
</dbReference>
<proteinExistence type="predicted"/>
<sequence length="113" mass="12875">MLEVLLALILRMDLEEEKVVWFILIDNMIFPLKPRRVGSKIAAFLIEEITHERLTMLFQPNVKVQWLIFVAIIPFLPVAIPLIHLFCYGGGNRGQGDAQGSGSLLNCSFYKML</sequence>
<name>A0ACB8EMP3_9SAUR</name>
<reference evidence="1" key="1">
    <citation type="submission" date="2021-08" db="EMBL/GenBank/DDBJ databases">
        <title>The first chromosome-level gecko genome reveals the dynamic sex chromosomes of Neotropical dwarf geckos (Sphaerodactylidae: Sphaerodactylus).</title>
        <authorList>
            <person name="Pinto B.J."/>
            <person name="Keating S.E."/>
            <person name="Gamble T."/>
        </authorList>
    </citation>
    <scope>NUCLEOTIDE SEQUENCE</scope>
    <source>
        <strain evidence="1">TG3544</strain>
    </source>
</reference>